<organism evidence="1 2">
    <name type="scientific">Aspergillus viridinutans</name>
    <dbReference type="NCBI Taxonomy" id="75553"/>
    <lineage>
        <taxon>Eukaryota</taxon>
        <taxon>Fungi</taxon>
        <taxon>Dikarya</taxon>
        <taxon>Ascomycota</taxon>
        <taxon>Pezizomycotina</taxon>
        <taxon>Eurotiomycetes</taxon>
        <taxon>Eurotiomycetidae</taxon>
        <taxon>Eurotiales</taxon>
        <taxon>Aspergillaceae</taxon>
        <taxon>Aspergillus</taxon>
        <taxon>Aspergillus subgen. Fumigati</taxon>
    </lineage>
</organism>
<protein>
    <submittedName>
        <fullName evidence="1">Uncharacterized protein</fullName>
    </submittedName>
</protein>
<comment type="caution">
    <text evidence="1">The sequence shown here is derived from an EMBL/GenBank/DDBJ whole genome shotgun (WGS) entry which is preliminary data.</text>
</comment>
<sequence length="211" mass="23209">MSEVETITDPDHLNEFHITAGLSSLNTGTSGASPEPVPQTQRVKLVLLQPLANPDMLAACRNPGSRVTRRSTGLSGGSSTREFLDIRPLSKAWRQATMKVPPFSHLIFDLTLPKANEGRNDSFQKVYWDIGMPQGDTLSVQAGDVMNLVVTIATETRVRAKGNVRFEVVYDEAEGVAPRALTRLDQELLALQQFPKKKDGERAMVSDTISY</sequence>
<dbReference type="EMBL" id="BOPL01000001">
    <property type="protein sequence ID" value="GIJ99566.1"/>
    <property type="molecule type" value="Genomic_DNA"/>
</dbReference>
<gene>
    <name evidence="1" type="ORF">Aspvir_001700</name>
</gene>
<name>A0A9P3BUE9_ASPVI</name>
<dbReference type="OrthoDB" id="4473671at2759"/>
<keyword evidence="2" id="KW-1185">Reference proteome</keyword>
<dbReference type="Proteomes" id="UP000710440">
    <property type="component" value="Unassembled WGS sequence"/>
</dbReference>
<evidence type="ECO:0000313" key="2">
    <source>
        <dbReference type="Proteomes" id="UP000710440"/>
    </source>
</evidence>
<evidence type="ECO:0000313" key="1">
    <source>
        <dbReference type="EMBL" id="GIJ99566.1"/>
    </source>
</evidence>
<reference evidence="1 2" key="1">
    <citation type="submission" date="2021-02" db="EMBL/GenBank/DDBJ databases">
        <title>Pan-genome distribution and transcriptional activeness of fungal secondary metabolism genes in Aspergillus section Fumigati.</title>
        <authorList>
            <person name="Takahashi H."/>
            <person name="Umemura M."/>
            <person name="Ninomiya A."/>
            <person name="Kusuya Y."/>
            <person name="Urayama S."/>
            <person name="Shimizu M."/>
            <person name="Watanabe A."/>
            <person name="Kamei K."/>
            <person name="Yaguchi T."/>
            <person name="Hagiwara D."/>
        </authorList>
    </citation>
    <scope>NUCLEOTIDE SEQUENCE [LARGE SCALE GENOMIC DNA]</scope>
    <source>
        <strain evidence="1 2">IFM 47045</strain>
    </source>
</reference>
<dbReference type="AlphaFoldDB" id="A0A9P3BUE9"/>
<proteinExistence type="predicted"/>
<dbReference type="GeneID" id="66929682"/>
<accession>A0A9P3BUE9</accession>
<dbReference type="RefSeq" id="XP_043122753.1">
    <property type="nucleotide sequence ID" value="XM_043266818.1"/>
</dbReference>